<feature type="domain" description="6-phosphogluconate dehydrogenase NADP-binding" evidence="4">
    <location>
        <begin position="8"/>
        <end position="163"/>
    </location>
</feature>
<feature type="domain" description="3-hydroxyisobutyrate dehydrogenase-like NAD-binding" evidence="5">
    <location>
        <begin position="166"/>
        <end position="285"/>
    </location>
</feature>
<evidence type="ECO:0000259" key="4">
    <source>
        <dbReference type="Pfam" id="PF03446"/>
    </source>
</evidence>
<comment type="caution">
    <text evidence="6">The sequence shown here is derived from an EMBL/GenBank/DDBJ whole genome shotgun (WGS) entry which is preliminary data.</text>
</comment>
<dbReference type="SUPFAM" id="SSF48179">
    <property type="entry name" value="6-phosphogluconate dehydrogenase C-terminal domain-like"/>
    <property type="match status" value="1"/>
</dbReference>
<dbReference type="PIRSF" id="PIRSF000103">
    <property type="entry name" value="HIBADH"/>
    <property type="match status" value="1"/>
</dbReference>
<dbReference type="SUPFAM" id="SSF51735">
    <property type="entry name" value="NAD(P)-binding Rossmann-fold domains"/>
    <property type="match status" value="1"/>
</dbReference>
<dbReference type="InterPro" id="IPR029154">
    <property type="entry name" value="HIBADH-like_NADP-bd"/>
</dbReference>
<dbReference type="Pfam" id="PF03446">
    <property type="entry name" value="NAD_binding_2"/>
    <property type="match status" value="1"/>
</dbReference>
<dbReference type="PANTHER" id="PTHR43060">
    <property type="entry name" value="3-HYDROXYISOBUTYRATE DEHYDROGENASE-LIKE 1, MITOCHONDRIAL-RELATED"/>
    <property type="match status" value="1"/>
</dbReference>
<keyword evidence="2" id="KW-0560">Oxidoreductase</keyword>
<keyword evidence="7" id="KW-1185">Reference proteome</keyword>
<sequence length="303" mass="32047">MPVTLRAGFVGLGAMGLGMARNLHKHGLLSAVWNRTAEKATALAQETGCKSVDKPAELAELCDVIVTCVSADADVLAVIDELLPAIKRDTIVIDCSTVSADTARTAAHRLNAAGAYFLDAPVSGGTEGARDGTLAVMVGGDEKAFERAQPVLQAMGKAVTHFGASGSGQAAKATNQIMCAGVIQAVAEAMAFAKSEDLPLDRLIDTLGKGAGSSWYFVNRAPNILKDSYPAGFRVKLHEKDLKICRAMAARHGVQLPLIEMTLVHYRRLIEQGHGDEDISTLFRLKDALFAAARDGGVPRQKP</sequence>
<evidence type="ECO:0000313" key="6">
    <source>
        <dbReference type="EMBL" id="MBM0104335.1"/>
    </source>
</evidence>
<accession>A0ABS1WTN6</accession>
<dbReference type="Gene3D" id="1.10.1040.10">
    <property type="entry name" value="N-(1-d-carboxylethyl)-l-norvaline Dehydrogenase, domain 2"/>
    <property type="match status" value="1"/>
</dbReference>
<comment type="similarity">
    <text evidence="1">Belongs to the HIBADH-related family.</text>
</comment>
<dbReference type="InterPro" id="IPR002204">
    <property type="entry name" value="3-OH-isobutyrate_DH-rel_CS"/>
</dbReference>
<dbReference type="InterPro" id="IPR013328">
    <property type="entry name" value="6PGD_dom2"/>
</dbReference>
<reference evidence="6 7" key="1">
    <citation type="journal article" date="2021" name="Int. J. Syst. Evol. Microbiol.">
        <title>Steroidobacter gossypii sp. nov., isolated from soil of cotton cropping field.</title>
        <authorList>
            <person name="Huang R."/>
            <person name="Yang S."/>
            <person name="Zhen C."/>
            <person name="Liu W."/>
        </authorList>
    </citation>
    <scope>NUCLEOTIDE SEQUENCE [LARGE SCALE GENOMIC DNA]</scope>
    <source>
        <strain evidence="6 7">S1-65</strain>
    </source>
</reference>
<protein>
    <submittedName>
        <fullName evidence="6">NAD(P)-dependent oxidoreductase</fullName>
    </submittedName>
</protein>
<dbReference type="InterPro" id="IPR036291">
    <property type="entry name" value="NAD(P)-bd_dom_sf"/>
</dbReference>
<dbReference type="Pfam" id="PF14833">
    <property type="entry name" value="NAD_binding_11"/>
    <property type="match status" value="1"/>
</dbReference>
<keyword evidence="3" id="KW-0520">NAD</keyword>
<dbReference type="EMBL" id="JAEVLS010000001">
    <property type="protein sequence ID" value="MBM0104335.1"/>
    <property type="molecule type" value="Genomic_DNA"/>
</dbReference>
<dbReference type="InterPro" id="IPR006115">
    <property type="entry name" value="6PGDH_NADP-bd"/>
</dbReference>
<evidence type="ECO:0000313" key="7">
    <source>
        <dbReference type="Proteomes" id="UP000661077"/>
    </source>
</evidence>
<dbReference type="InterPro" id="IPR015815">
    <property type="entry name" value="HIBADH-related"/>
</dbReference>
<dbReference type="InterPro" id="IPR008927">
    <property type="entry name" value="6-PGluconate_DH-like_C_sf"/>
</dbReference>
<proteinExistence type="inferred from homology"/>
<dbReference type="Proteomes" id="UP000661077">
    <property type="component" value="Unassembled WGS sequence"/>
</dbReference>
<name>A0ABS1WTN6_9GAMM</name>
<gene>
    <name evidence="6" type="ORF">JM946_06235</name>
</gene>
<evidence type="ECO:0000256" key="3">
    <source>
        <dbReference type="ARBA" id="ARBA00023027"/>
    </source>
</evidence>
<evidence type="ECO:0000259" key="5">
    <source>
        <dbReference type="Pfam" id="PF14833"/>
    </source>
</evidence>
<dbReference type="Gene3D" id="3.40.50.720">
    <property type="entry name" value="NAD(P)-binding Rossmann-like Domain"/>
    <property type="match status" value="1"/>
</dbReference>
<evidence type="ECO:0000256" key="1">
    <source>
        <dbReference type="ARBA" id="ARBA00009080"/>
    </source>
</evidence>
<dbReference type="PROSITE" id="PS00895">
    <property type="entry name" value="3_HYDROXYISOBUT_DH"/>
    <property type="match status" value="1"/>
</dbReference>
<organism evidence="6 7">
    <name type="scientific">Steroidobacter gossypii</name>
    <dbReference type="NCBI Taxonomy" id="2805490"/>
    <lineage>
        <taxon>Bacteria</taxon>
        <taxon>Pseudomonadati</taxon>
        <taxon>Pseudomonadota</taxon>
        <taxon>Gammaproteobacteria</taxon>
        <taxon>Steroidobacterales</taxon>
        <taxon>Steroidobacteraceae</taxon>
        <taxon>Steroidobacter</taxon>
    </lineage>
</organism>
<dbReference type="PANTHER" id="PTHR43060:SF15">
    <property type="entry name" value="3-HYDROXYISOBUTYRATE DEHYDROGENASE-LIKE 1, MITOCHONDRIAL-RELATED"/>
    <property type="match status" value="1"/>
</dbReference>
<evidence type="ECO:0000256" key="2">
    <source>
        <dbReference type="ARBA" id="ARBA00023002"/>
    </source>
</evidence>
<dbReference type="RefSeq" id="WP_218042615.1">
    <property type="nucleotide sequence ID" value="NZ_JAEVLS010000001.1"/>
</dbReference>